<organism evidence="1 2">
    <name type="scientific">Armillaria ostoyae</name>
    <name type="common">Armillaria root rot fungus</name>
    <dbReference type="NCBI Taxonomy" id="47428"/>
    <lineage>
        <taxon>Eukaryota</taxon>
        <taxon>Fungi</taxon>
        <taxon>Dikarya</taxon>
        <taxon>Basidiomycota</taxon>
        <taxon>Agaricomycotina</taxon>
        <taxon>Agaricomycetes</taxon>
        <taxon>Agaricomycetidae</taxon>
        <taxon>Agaricales</taxon>
        <taxon>Marasmiineae</taxon>
        <taxon>Physalacriaceae</taxon>
        <taxon>Armillaria</taxon>
    </lineage>
</organism>
<reference evidence="2" key="1">
    <citation type="journal article" date="2017" name="Nat. Ecol. Evol.">
        <title>Genome expansion and lineage-specific genetic innovations in the forest pathogenic fungi Armillaria.</title>
        <authorList>
            <person name="Sipos G."/>
            <person name="Prasanna A.N."/>
            <person name="Walter M.C."/>
            <person name="O'Connor E."/>
            <person name="Balint B."/>
            <person name="Krizsan K."/>
            <person name="Kiss B."/>
            <person name="Hess J."/>
            <person name="Varga T."/>
            <person name="Slot J."/>
            <person name="Riley R."/>
            <person name="Boka B."/>
            <person name="Rigling D."/>
            <person name="Barry K."/>
            <person name="Lee J."/>
            <person name="Mihaltcheva S."/>
            <person name="LaButti K."/>
            <person name="Lipzen A."/>
            <person name="Waldron R."/>
            <person name="Moloney N.M."/>
            <person name="Sperisen C."/>
            <person name="Kredics L."/>
            <person name="Vagvoelgyi C."/>
            <person name="Patrignani A."/>
            <person name="Fitzpatrick D."/>
            <person name="Nagy I."/>
            <person name="Doyle S."/>
            <person name="Anderson J.B."/>
            <person name="Grigoriev I.V."/>
            <person name="Gueldener U."/>
            <person name="Muensterkoetter M."/>
            <person name="Nagy L.G."/>
        </authorList>
    </citation>
    <scope>NUCLEOTIDE SEQUENCE [LARGE SCALE GENOMIC DNA]</scope>
    <source>
        <strain evidence="2">C18/9</strain>
    </source>
</reference>
<gene>
    <name evidence="1" type="ORF">ARMOST_10681</name>
</gene>
<dbReference type="EMBL" id="FUEG01000008">
    <property type="protein sequence ID" value="SJL07335.1"/>
    <property type="molecule type" value="Genomic_DNA"/>
</dbReference>
<dbReference type="Proteomes" id="UP000219338">
    <property type="component" value="Unassembled WGS sequence"/>
</dbReference>
<accession>A0A284RF18</accession>
<evidence type="ECO:0000313" key="1">
    <source>
        <dbReference type="EMBL" id="SJL07335.1"/>
    </source>
</evidence>
<evidence type="ECO:0000313" key="2">
    <source>
        <dbReference type="Proteomes" id="UP000219338"/>
    </source>
</evidence>
<dbReference type="AlphaFoldDB" id="A0A284RF18"/>
<name>A0A284RF18_ARMOS</name>
<sequence>MVMGALSAFFGHRSFKLNGNSIFEILKSRGQCFDFLRQVAFYWPDKVNLAAEGRVSLQIQDLRKLPNPEVLSGRRLSNEIQKRVFNARSLRITEILITLIDLRGMRASPKCLGTHEKRLHNQPNYAFLVGRAAYSSVVTEEGLPRISQESIQIAVSIIFPHYVDLALIDITPHSVSLHTGRSIKPRFRFIGRKLPSSVLNILEHCATNQRNPQTNLPRIYDYEAQLHLPGNMSFAADHLRLKKATSESRGILGATTPGM</sequence>
<keyword evidence="2" id="KW-1185">Reference proteome</keyword>
<proteinExistence type="predicted"/>
<protein>
    <submittedName>
        <fullName evidence="1">Uncharacterized protein</fullName>
    </submittedName>
</protein>